<dbReference type="AlphaFoldDB" id="A0A7S4NB10"/>
<dbReference type="SUPFAM" id="SSF81340">
    <property type="entry name" value="Clc chloride channel"/>
    <property type="match status" value="1"/>
</dbReference>
<keyword evidence="4 6" id="KW-0472">Membrane</keyword>
<protein>
    <recommendedName>
        <fullName evidence="8">Chloride channel protein</fullName>
    </recommendedName>
</protein>
<evidence type="ECO:0000256" key="5">
    <source>
        <dbReference type="SAM" id="MobiDB-lite"/>
    </source>
</evidence>
<evidence type="ECO:0000256" key="2">
    <source>
        <dbReference type="ARBA" id="ARBA00022692"/>
    </source>
</evidence>
<feature type="transmembrane region" description="Helical" evidence="6">
    <location>
        <begin position="158"/>
        <end position="176"/>
    </location>
</feature>
<evidence type="ECO:0008006" key="8">
    <source>
        <dbReference type="Google" id="ProtNLM"/>
    </source>
</evidence>
<evidence type="ECO:0000256" key="6">
    <source>
        <dbReference type="SAM" id="Phobius"/>
    </source>
</evidence>
<feature type="transmembrane region" description="Helical" evidence="6">
    <location>
        <begin position="107"/>
        <end position="137"/>
    </location>
</feature>
<sequence length="624" mass="63011">MTKLRNRTATAAAFALLLFGGGGGGGTTNLIGMAHGFPLSQQRTSASIPSSLTTTSPPHLSRRGNNGRDARLGPILSSAVSVRGGGGGDGGHRRHQRNEIRDDESNILGAAVAVGAVTAAMGYAYGQILGFCVDGVWKKLPLFLSSRLLAADGVALNPRYFITGTLALGGLLVGIVSSRLKSPAYTVADFVSAFAAVPAEARELPRSRTALLPLLVLSLITSSFGFSVGPEAPMVCAGGLVGTSIARKLYRDDRADSDSVSKAREDEGDGAPSGPPGFASKGEAAFAEHLAYAGAAGALTAFMGIPVAGSIFALELTRSGAGLSSGARDALSPSIAASVAAIAVIRALLSPDAAVGGHFSYGTILGDAASISISGRDMMIAAVGCGVGGALIGTVFHKGVALMKKALWPAPREEAKAAAQAAASEGTKKGGGAWKRTVLTKTLVGLAVGLLSSSFPQTLFWGEGSLQCAVDGQATPFGSTKHGLPSLLTSLARVDPSLPFPDAASAASVGCAKLLSIALACAGKFPGGIIFPLFFAAAPFAHAASLAGLWTTNSGVLPVAVMSLMASTQASVTRTPLATALILTLSASGGTPISVMLPACLVSSYLGVYVSQILSRQSYFSYTK</sequence>
<dbReference type="GO" id="GO:0015108">
    <property type="term" value="F:chloride transmembrane transporter activity"/>
    <property type="evidence" value="ECO:0007669"/>
    <property type="project" value="InterPro"/>
</dbReference>
<keyword evidence="2 6" id="KW-0812">Transmembrane</keyword>
<feature type="region of interest" description="Disordered" evidence="5">
    <location>
        <begin position="256"/>
        <end position="278"/>
    </location>
</feature>
<dbReference type="PANTHER" id="PTHR43427">
    <property type="entry name" value="CHLORIDE CHANNEL PROTEIN CLC-E"/>
    <property type="match status" value="1"/>
</dbReference>
<dbReference type="EMBL" id="HBKQ01050102">
    <property type="protein sequence ID" value="CAE2275485.1"/>
    <property type="molecule type" value="Transcribed_RNA"/>
</dbReference>
<gene>
    <name evidence="7" type="ORF">OAUR00152_LOCUS34564</name>
</gene>
<keyword evidence="3 6" id="KW-1133">Transmembrane helix</keyword>
<dbReference type="Pfam" id="PF00654">
    <property type="entry name" value="Voltage_CLC"/>
    <property type="match status" value="1"/>
</dbReference>
<dbReference type="InterPro" id="IPR001807">
    <property type="entry name" value="ClC"/>
</dbReference>
<dbReference type="InterPro" id="IPR014743">
    <property type="entry name" value="Cl-channel_core"/>
</dbReference>
<feature type="compositionally biased region" description="Low complexity" evidence="5">
    <location>
        <begin position="44"/>
        <end position="59"/>
    </location>
</feature>
<evidence type="ECO:0000256" key="1">
    <source>
        <dbReference type="ARBA" id="ARBA00004141"/>
    </source>
</evidence>
<organism evidence="7">
    <name type="scientific">Odontella aurita</name>
    <dbReference type="NCBI Taxonomy" id="265563"/>
    <lineage>
        <taxon>Eukaryota</taxon>
        <taxon>Sar</taxon>
        <taxon>Stramenopiles</taxon>
        <taxon>Ochrophyta</taxon>
        <taxon>Bacillariophyta</taxon>
        <taxon>Mediophyceae</taxon>
        <taxon>Biddulphiophycidae</taxon>
        <taxon>Eupodiscales</taxon>
        <taxon>Odontellaceae</taxon>
        <taxon>Odontella</taxon>
    </lineage>
</organism>
<proteinExistence type="predicted"/>
<dbReference type="InterPro" id="IPR050368">
    <property type="entry name" value="ClC-type_chloride_channel"/>
</dbReference>
<comment type="subcellular location">
    <subcellularLocation>
        <location evidence="1">Membrane</location>
        <topology evidence="1">Multi-pass membrane protein</topology>
    </subcellularLocation>
</comment>
<feature type="transmembrane region" description="Helical" evidence="6">
    <location>
        <begin position="378"/>
        <end position="396"/>
    </location>
</feature>
<dbReference type="Gene3D" id="1.10.3080.10">
    <property type="entry name" value="Clc chloride channel"/>
    <property type="match status" value="1"/>
</dbReference>
<evidence type="ECO:0000313" key="7">
    <source>
        <dbReference type="EMBL" id="CAE2275485.1"/>
    </source>
</evidence>
<feature type="compositionally biased region" description="Basic and acidic residues" evidence="5">
    <location>
        <begin position="256"/>
        <end position="265"/>
    </location>
</feature>
<feature type="region of interest" description="Disordered" evidence="5">
    <location>
        <begin position="42"/>
        <end position="98"/>
    </location>
</feature>
<evidence type="ECO:0000256" key="4">
    <source>
        <dbReference type="ARBA" id="ARBA00023136"/>
    </source>
</evidence>
<feature type="transmembrane region" description="Helical" evidence="6">
    <location>
        <begin position="290"/>
        <end position="314"/>
    </location>
</feature>
<name>A0A7S4NB10_9STRA</name>
<evidence type="ECO:0000256" key="3">
    <source>
        <dbReference type="ARBA" id="ARBA00022989"/>
    </source>
</evidence>
<accession>A0A7S4NB10</accession>
<dbReference type="GO" id="GO:0016020">
    <property type="term" value="C:membrane"/>
    <property type="evidence" value="ECO:0007669"/>
    <property type="project" value="UniProtKB-SubCell"/>
</dbReference>
<reference evidence="7" key="1">
    <citation type="submission" date="2021-01" db="EMBL/GenBank/DDBJ databases">
        <authorList>
            <person name="Corre E."/>
            <person name="Pelletier E."/>
            <person name="Niang G."/>
            <person name="Scheremetjew M."/>
            <person name="Finn R."/>
            <person name="Kale V."/>
            <person name="Holt S."/>
            <person name="Cochrane G."/>
            <person name="Meng A."/>
            <person name="Brown T."/>
            <person name="Cohen L."/>
        </authorList>
    </citation>
    <scope>NUCLEOTIDE SEQUENCE</scope>
    <source>
        <strain evidence="7">Isolate 1302-5</strain>
    </source>
</reference>